<dbReference type="EMBL" id="MU150332">
    <property type="protein sequence ID" value="KAF9458765.1"/>
    <property type="molecule type" value="Genomic_DNA"/>
</dbReference>
<protein>
    <submittedName>
        <fullName evidence="1">Uncharacterized protein</fullName>
    </submittedName>
</protein>
<sequence length="114" mass="12699">MLSSSHSLTMDVLSSTVPKLEATGLNWTVFNMRFKDALEAKGYWGHFNGSLPCPKLDPSPLADETAAHVLWTKNERIAKSLLTQKIPDSTLILVHSKVLVKDCWDAIVAEYTQK</sequence>
<name>A0A9P5Y007_9AGAR</name>
<gene>
    <name evidence="1" type="ORF">BDZ94DRAFT_1150592</name>
</gene>
<dbReference type="OrthoDB" id="3263038at2759"/>
<dbReference type="AlphaFoldDB" id="A0A9P5Y007"/>
<evidence type="ECO:0000313" key="1">
    <source>
        <dbReference type="EMBL" id="KAF9458765.1"/>
    </source>
</evidence>
<reference evidence="1" key="1">
    <citation type="submission" date="2020-11" db="EMBL/GenBank/DDBJ databases">
        <authorList>
            <consortium name="DOE Joint Genome Institute"/>
            <person name="Ahrendt S."/>
            <person name="Riley R."/>
            <person name="Andreopoulos W."/>
            <person name="Labutti K."/>
            <person name="Pangilinan J."/>
            <person name="Ruiz-Duenas F.J."/>
            <person name="Barrasa J.M."/>
            <person name="Sanchez-Garcia M."/>
            <person name="Camarero S."/>
            <person name="Miyauchi S."/>
            <person name="Serrano A."/>
            <person name="Linde D."/>
            <person name="Babiker R."/>
            <person name="Drula E."/>
            <person name="Ayuso-Fernandez I."/>
            <person name="Pacheco R."/>
            <person name="Padilla G."/>
            <person name="Ferreira P."/>
            <person name="Barriuso J."/>
            <person name="Kellner H."/>
            <person name="Castanera R."/>
            <person name="Alfaro M."/>
            <person name="Ramirez L."/>
            <person name="Pisabarro A.G."/>
            <person name="Kuo A."/>
            <person name="Tritt A."/>
            <person name="Lipzen A."/>
            <person name="He G."/>
            <person name="Yan M."/>
            <person name="Ng V."/>
            <person name="Cullen D."/>
            <person name="Martin F."/>
            <person name="Rosso M.-N."/>
            <person name="Henrissat B."/>
            <person name="Hibbett D."/>
            <person name="Martinez A.T."/>
            <person name="Grigoriev I.V."/>
        </authorList>
    </citation>
    <scope>NUCLEOTIDE SEQUENCE</scope>
    <source>
        <strain evidence="1">CBS 247.69</strain>
    </source>
</reference>
<dbReference type="Proteomes" id="UP000807353">
    <property type="component" value="Unassembled WGS sequence"/>
</dbReference>
<comment type="caution">
    <text evidence="1">The sequence shown here is derived from an EMBL/GenBank/DDBJ whole genome shotgun (WGS) entry which is preliminary data.</text>
</comment>
<proteinExistence type="predicted"/>
<dbReference type="Pfam" id="PF14223">
    <property type="entry name" value="Retrotran_gag_2"/>
    <property type="match status" value="1"/>
</dbReference>
<evidence type="ECO:0000313" key="2">
    <source>
        <dbReference type="Proteomes" id="UP000807353"/>
    </source>
</evidence>
<accession>A0A9P5Y007</accession>
<feature type="non-terminal residue" evidence="1">
    <location>
        <position position="114"/>
    </location>
</feature>
<organism evidence="1 2">
    <name type="scientific">Collybia nuda</name>
    <dbReference type="NCBI Taxonomy" id="64659"/>
    <lineage>
        <taxon>Eukaryota</taxon>
        <taxon>Fungi</taxon>
        <taxon>Dikarya</taxon>
        <taxon>Basidiomycota</taxon>
        <taxon>Agaricomycotina</taxon>
        <taxon>Agaricomycetes</taxon>
        <taxon>Agaricomycetidae</taxon>
        <taxon>Agaricales</taxon>
        <taxon>Tricholomatineae</taxon>
        <taxon>Clitocybaceae</taxon>
        <taxon>Collybia</taxon>
    </lineage>
</organism>
<keyword evidence="2" id="KW-1185">Reference proteome</keyword>